<dbReference type="InParanoid" id="B4D934"/>
<keyword evidence="3" id="KW-1185">Reference proteome</keyword>
<feature type="transmembrane region" description="Helical" evidence="1">
    <location>
        <begin position="121"/>
        <end position="142"/>
    </location>
</feature>
<name>B4D934_9BACT</name>
<feature type="transmembrane region" description="Helical" evidence="1">
    <location>
        <begin position="96"/>
        <end position="115"/>
    </location>
</feature>
<reference evidence="2 3" key="1">
    <citation type="journal article" date="2011" name="J. Bacteriol.">
        <title>Genome sequence of Chthoniobacter flavus Ellin428, an aerobic heterotrophic soil bacterium.</title>
        <authorList>
            <person name="Kant R."/>
            <person name="van Passel M.W."/>
            <person name="Palva A."/>
            <person name="Lucas S."/>
            <person name="Lapidus A."/>
            <person name="Glavina Del Rio T."/>
            <person name="Dalin E."/>
            <person name="Tice H."/>
            <person name="Bruce D."/>
            <person name="Goodwin L."/>
            <person name="Pitluck S."/>
            <person name="Larimer F.W."/>
            <person name="Land M.L."/>
            <person name="Hauser L."/>
            <person name="Sangwan P."/>
            <person name="de Vos W.M."/>
            <person name="Janssen P.H."/>
            <person name="Smidt H."/>
        </authorList>
    </citation>
    <scope>NUCLEOTIDE SEQUENCE [LARGE SCALE GENOMIC DNA]</scope>
    <source>
        <strain evidence="2 3">Ellin428</strain>
    </source>
</reference>
<keyword evidence="1" id="KW-1133">Transmembrane helix</keyword>
<protein>
    <submittedName>
        <fullName evidence="2">Uncharacterized protein</fullName>
    </submittedName>
</protein>
<evidence type="ECO:0000256" key="1">
    <source>
        <dbReference type="SAM" id="Phobius"/>
    </source>
</evidence>
<dbReference type="AlphaFoldDB" id="B4D934"/>
<feature type="transmembrane region" description="Helical" evidence="1">
    <location>
        <begin position="149"/>
        <end position="165"/>
    </location>
</feature>
<dbReference type="Proteomes" id="UP000005824">
    <property type="component" value="Unassembled WGS sequence"/>
</dbReference>
<dbReference type="EMBL" id="ABVL01000024">
    <property type="protein sequence ID" value="EDY17079.1"/>
    <property type="molecule type" value="Genomic_DNA"/>
</dbReference>
<feature type="transmembrane region" description="Helical" evidence="1">
    <location>
        <begin position="30"/>
        <end position="51"/>
    </location>
</feature>
<accession>B4D934</accession>
<keyword evidence="1" id="KW-0472">Membrane</keyword>
<sequence>MALFQLDPASIVARVRGSDKTVSLPSLTSSVVRGIIGFTILSILGFLPWPIMDRWFSHPTEVGLYIACTAVFIGLSGPCLHRLIIGPGSLSRFYQLFALAFIAYAVLWVAFWMGLRGNAGEIAGLLGGTAAMGLILAFAFGVPGTAPKVVLALFLLNGIGYYAGGKIEGKLGVDHRLAAMFLWGACYGIGFGAGLGTAFHLCQKRARALLRQS</sequence>
<feature type="transmembrane region" description="Helical" evidence="1">
    <location>
        <begin position="63"/>
        <end position="84"/>
    </location>
</feature>
<dbReference type="RefSeq" id="WP_006982745.1">
    <property type="nucleotide sequence ID" value="NZ_ABVL01000024.1"/>
</dbReference>
<keyword evidence="1" id="KW-0812">Transmembrane</keyword>
<organism evidence="2 3">
    <name type="scientific">Chthoniobacter flavus Ellin428</name>
    <dbReference type="NCBI Taxonomy" id="497964"/>
    <lineage>
        <taxon>Bacteria</taxon>
        <taxon>Pseudomonadati</taxon>
        <taxon>Verrucomicrobiota</taxon>
        <taxon>Spartobacteria</taxon>
        <taxon>Chthoniobacterales</taxon>
        <taxon>Chthoniobacteraceae</taxon>
        <taxon>Chthoniobacter</taxon>
    </lineage>
</organism>
<dbReference type="STRING" id="497964.CfE428DRAFT_5424"/>
<feature type="transmembrane region" description="Helical" evidence="1">
    <location>
        <begin position="177"/>
        <end position="202"/>
    </location>
</feature>
<gene>
    <name evidence="2" type="ORF">CfE428DRAFT_5424</name>
</gene>
<comment type="caution">
    <text evidence="2">The sequence shown here is derived from an EMBL/GenBank/DDBJ whole genome shotgun (WGS) entry which is preliminary data.</text>
</comment>
<evidence type="ECO:0000313" key="2">
    <source>
        <dbReference type="EMBL" id="EDY17079.1"/>
    </source>
</evidence>
<evidence type="ECO:0000313" key="3">
    <source>
        <dbReference type="Proteomes" id="UP000005824"/>
    </source>
</evidence>
<proteinExistence type="predicted"/>